<accession>A0ACC1PPP2</accession>
<gene>
    <name evidence="1" type="ORF">NUW58_g358</name>
</gene>
<sequence length="715" mass="79487">MASPSAPKRFALLVGVDLYLNNGARKFENGQPVSLRHLEGAANDVNKMKSLLQDPFKFNSIRTLTCSPSPTNHLVPNEPTDSWPTYNNIKRELDNIYQDASPGDMLIFHYSGHGALLQTTEESPQDGRQTDASLMTADYCCGELAIRGWELNKWLRKFNEKGIRIIVLLDTCFSGGAWRDDRTYRSPGWNEPPPNNTGTSRGEDKTETTTEVPPPNNTGTSRGKDKTETTTEVPQDQGNTPGQTKKPGSRDGDLDACWDFNPKDLTLMTACRPTQKAAEQEEKGVVYGAFTLAITKCLQDTLFPNSTYQAIRDRTASLIESWDLAQNPQAFGQDRLVFLGDYEPISSAMILGRLEEGIVSLPVGKIHGIGRGAEFAAVLPGSEVIVSVSQTSHLESKASITKGSVQDLSQFTQFIPCRWSSEKTLKIIVDPKLGSDFQNGLSRHLSDRIAGDIQYESPQNEHSELAWLWIGLLFLKQIVCRFWYWITGGTQPEVKSTKNGEAEATWFRLSVKEDRGIEIFGPQQLLGNQGPVCGWEARGETDDEKARESAAALAHLFRFGQIVHLRSECDMPAPFQVTIEPAANARKFKYKFLNCSPTKLQFSVFILGPGFDVDQLFPSNGALLVVSPRQEVPFSFELIVPDKLKEANGRQSKQRDIIRTIVIAGEATVSLRSMELPHIWESAQWGTGSGAGPGRDARLPDDLDWWIQDEHMFTN</sequence>
<keyword evidence="2" id="KW-1185">Reference proteome</keyword>
<dbReference type="EMBL" id="JAPDGR010000029">
    <property type="protein sequence ID" value="KAJ2998343.1"/>
    <property type="molecule type" value="Genomic_DNA"/>
</dbReference>
<comment type="caution">
    <text evidence="1">The sequence shown here is derived from an EMBL/GenBank/DDBJ whole genome shotgun (WGS) entry which is preliminary data.</text>
</comment>
<proteinExistence type="predicted"/>
<evidence type="ECO:0000313" key="1">
    <source>
        <dbReference type="EMBL" id="KAJ2998343.1"/>
    </source>
</evidence>
<reference evidence="1" key="1">
    <citation type="submission" date="2022-10" db="EMBL/GenBank/DDBJ databases">
        <title>Genome Sequence of Xylaria curta.</title>
        <authorList>
            <person name="Buettner E."/>
        </authorList>
    </citation>
    <scope>NUCLEOTIDE SEQUENCE</scope>
    <source>
        <strain evidence="1">Babe10</strain>
    </source>
</reference>
<protein>
    <submittedName>
        <fullName evidence="1">Uncharacterized protein</fullName>
    </submittedName>
</protein>
<organism evidence="1 2">
    <name type="scientific">Xylaria curta</name>
    <dbReference type="NCBI Taxonomy" id="42375"/>
    <lineage>
        <taxon>Eukaryota</taxon>
        <taxon>Fungi</taxon>
        <taxon>Dikarya</taxon>
        <taxon>Ascomycota</taxon>
        <taxon>Pezizomycotina</taxon>
        <taxon>Sordariomycetes</taxon>
        <taxon>Xylariomycetidae</taxon>
        <taxon>Xylariales</taxon>
        <taxon>Xylariaceae</taxon>
        <taxon>Xylaria</taxon>
    </lineage>
</organism>
<name>A0ACC1PPP2_9PEZI</name>
<evidence type="ECO:0000313" key="2">
    <source>
        <dbReference type="Proteomes" id="UP001143856"/>
    </source>
</evidence>
<dbReference type="Proteomes" id="UP001143856">
    <property type="component" value="Unassembled WGS sequence"/>
</dbReference>